<dbReference type="Gene3D" id="3.30.460.10">
    <property type="entry name" value="Beta Polymerase, domain 2"/>
    <property type="match status" value="1"/>
</dbReference>
<keyword evidence="7" id="KW-0460">Magnesium</keyword>
<protein>
    <submittedName>
        <fullName evidence="9">Nucleotidyltransferase</fullName>
    </submittedName>
</protein>
<dbReference type="GO" id="GO:0005524">
    <property type="term" value="F:ATP binding"/>
    <property type="evidence" value="ECO:0007669"/>
    <property type="project" value="UniProtKB-KW"/>
</dbReference>
<keyword evidence="10" id="KW-1185">Reference proteome</keyword>
<evidence type="ECO:0000313" key="10">
    <source>
        <dbReference type="Proteomes" id="UP001432059"/>
    </source>
</evidence>
<evidence type="ECO:0000256" key="1">
    <source>
        <dbReference type="ARBA" id="ARBA00001946"/>
    </source>
</evidence>
<dbReference type="EMBL" id="CP136426">
    <property type="protein sequence ID" value="WOC51431.1"/>
    <property type="molecule type" value="Genomic_DNA"/>
</dbReference>
<name>A0AAU0F1H5_9FLAO</name>
<dbReference type="PANTHER" id="PTHR33571:SF12">
    <property type="entry name" value="BSL3053 PROTEIN"/>
    <property type="match status" value="1"/>
</dbReference>
<evidence type="ECO:0000259" key="8">
    <source>
        <dbReference type="Pfam" id="PF18765"/>
    </source>
</evidence>
<dbReference type="InterPro" id="IPR043519">
    <property type="entry name" value="NT_sf"/>
</dbReference>
<keyword evidence="3" id="KW-0548">Nucleotidyltransferase</keyword>
<keyword evidence="2" id="KW-0808">Transferase</keyword>
<evidence type="ECO:0000256" key="7">
    <source>
        <dbReference type="ARBA" id="ARBA00022842"/>
    </source>
</evidence>
<dbReference type="GO" id="GO:0016779">
    <property type="term" value="F:nucleotidyltransferase activity"/>
    <property type="evidence" value="ECO:0007669"/>
    <property type="project" value="UniProtKB-KW"/>
</dbReference>
<dbReference type="GO" id="GO:0046872">
    <property type="term" value="F:metal ion binding"/>
    <property type="evidence" value="ECO:0007669"/>
    <property type="project" value="UniProtKB-KW"/>
</dbReference>
<keyword evidence="5" id="KW-0547">Nucleotide-binding</keyword>
<dbReference type="Pfam" id="PF18765">
    <property type="entry name" value="Polbeta"/>
    <property type="match status" value="1"/>
</dbReference>
<comment type="cofactor">
    <cofactor evidence="1">
        <name>Mg(2+)</name>
        <dbReference type="ChEBI" id="CHEBI:18420"/>
    </cofactor>
</comment>
<dbReference type="Proteomes" id="UP001432059">
    <property type="component" value="Chromosome"/>
</dbReference>
<evidence type="ECO:0000256" key="3">
    <source>
        <dbReference type="ARBA" id="ARBA00022695"/>
    </source>
</evidence>
<dbReference type="InterPro" id="IPR041633">
    <property type="entry name" value="Polbeta"/>
</dbReference>
<dbReference type="KEGG" id="bpor:BPO_0784"/>
<keyword evidence="4" id="KW-0479">Metal-binding</keyword>
<proteinExistence type="predicted"/>
<gene>
    <name evidence="9" type="ORF">BPO_0784</name>
</gene>
<evidence type="ECO:0000256" key="5">
    <source>
        <dbReference type="ARBA" id="ARBA00022741"/>
    </source>
</evidence>
<dbReference type="InterPro" id="IPR052038">
    <property type="entry name" value="Type-VII_TA_antitoxin"/>
</dbReference>
<dbReference type="PANTHER" id="PTHR33571">
    <property type="entry name" value="SSL8005 PROTEIN"/>
    <property type="match status" value="1"/>
</dbReference>
<sequence length="100" mass="11802">MNKIEIHQEQIKALCEKHKVKTLYAFGSVLNERFNSESDIDLLVKFQEIDLLDYADNYFNLLFSLQSVLDRKVDLVTEQSLKNPYFIEQINNTKQLIYAN</sequence>
<keyword evidence="6" id="KW-0067">ATP-binding</keyword>
<dbReference type="RefSeq" id="WP_327985063.1">
    <property type="nucleotide sequence ID" value="NZ_CP136426.1"/>
</dbReference>
<dbReference type="SUPFAM" id="SSF81301">
    <property type="entry name" value="Nucleotidyltransferase"/>
    <property type="match status" value="1"/>
</dbReference>
<organism evidence="9 10">
    <name type="scientific">Bergeyella porcorum</name>
    <dbReference type="NCBI Taxonomy" id="1735111"/>
    <lineage>
        <taxon>Bacteria</taxon>
        <taxon>Pseudomonadati</taxon>
        <taxon>Bacteroidota</taxon>
        <taxon>Flavobacteriia</taxon>
        <taxon>Flavobacteriales</taxon>
        <taxon>Weeksellaceae</taxon>
        <taxon>Bergeyella</taxon>
    </lineage>
</organism>
<feature type="domain" description="Polymerase beta nucleotidyltransferase" evidence="8">
    <location>
        <begin position="9"/>
        <end position="99"/>
    </location>
</feature>
<reference evidence="9" key="1">
    <citation type="submission" date="2023-10" db="EMBL/GenBank/DDBJ databases">
        <title>Characterization and whole genome sequencing of a novel strain of Bergeyella porcorum QD2021 isolated from pig.</title>
        <authorList>
            <person name="Liu G."/>
            <person name="Chen C."/>
            <person name="Han X."/>
        </authorList>
    </citation>
    <scope>NUCLEOTIDE SEQUENCE</scope>
    <source>
        <strain evidence="9">QD2021</strain>
    </source>
</reference>
<evidence type="ECO:0000256" key="4">
    <source>
        <dbReference type="ARBA" id="ARBA00022723"/>
    </source>
</evidence>
<dbReference type="AlphaFoldDB" id="A0AAU0F1H5"/>
<evidence type="ECO:0000256" key="2">
    <source>
        <dbReference type="ARBA" id="ARBA00022679"/>
    </source>
</evidence>
<dbReference type="CDD" id="cd05403">
    <property type="entry name" value="NT_KNTase_like"/>
    <property type="match status" value="1"/>
</dbReference>
<evidence type="ECO:0000313" key="9">
    <source>
        <dbReference type="EMBL" id="WOC51431.1"/>
    </source>
</evidence>
<accession>A0AAU0F1H5</accession>
<evidence type="ECO:0000256" key="6">
    <source>
        <dbReference type="ARBA" id="ARBA00022840"/>
    </source>
</evidence>